<evidence type="ECO:0000259" key="1">
    <source>
        <dbReference type="Pfam" id="PF13610"/>
    </source>
</evidence>
<evidence type="ECO:0000313" key="3">
    <source>
        <dbReference type="Proteomes" id="UP000437562"/>
    </source>
</evidence>
<dbReference type="PANTHER" id="PTHR35528">
    <property type="entry name" value="BLL1675 PROTEIN"/>
    <property type="match status" value="1"/>
</dbReference>
<dbReference type="AlphaFoldDB" id="A0A653WWK6"/>
<dbReference type="Pfam" id="PF13610">
    <property type="entry name" value="DDE_Tnp_IS240"/>
    <property type="match status" value="1"/>
</dbReference>
<proteinExistence type="predicted"/>
<name>A0A653WWK6_BACMY</name>
<keyword evidence="2" id="KW-0255">Endonuclease</keyword>
<dbReference type="Proteomes" id="UP000437562">
    <property type="component" value="Unassembled WGS sequence"/>
</dbReference>
<dbReference type="InterPro" id="IPR052183">
    <property type="entry name" value="IS_Transposase"/>
</dbReference>
<organism evidence="2 3">
    <name type="scientific">Bacillus mycoides</name>
    <dbReference type="NCBI Taxonomy" id="1405"/>
    <lineage>
        <taxon>Bacteria</taxon>
        <taxon>Bacillati</taxon>
        <taxon>Bacillota</taxon>
        <taxon>Bacilli</taxon>
        <taxon>Bacillales</taxon>
        <taxon>Bacillaceae</taxon>
        <taxon>Bacillus</taxon>
        <taxon>Bacillus cereus group</taxon>
    </lineage>
</organism>
<dbReference type="PANTHER" id="PTHR35528:SF3">
    <property type="entry name" value="BLL1675 PROTEIN"/>
    <property type="match status" value="1"/>
</dbReference>
<dbReference type="EMBL" id="CABWMC010000023">
    <property type="protein sequence ID" value="VXC23314.1"/>
    <property type="molecule type" value="Genomic_DNA"/>
</dbReference>
<reference evidence="2 3" key="1">
    <citation type="submission" date="2019-10" db="EMBL/GenBank/DDBJ databases">
        <authorList>
            <person name="Karimi E."/>
        </authorList>
    </citation>
    <scope>NUCLEOTIDE SEQUENCE [LARGE SCALE GENOMIC DNA]</scope>
    <source>
        <strain evidence="2">Bacillus sp. 71</strain>
    </source>
</reference>
<sequence length="135" mass="15662">MDKRIRRHLKQTNDSWRVDETYIKVKGQWMYLYRAVDSKGNTIDFFLNKTRDQKAAKRFLTKPDLIVIVSSPTIYFVENQLQLNSIANGIVKNKRKYSLPANIGAKHAPRTMKKIGYNHTSFFDGNSITLSPLLI</sequence>
<accession>A0A653WWK6</accession>
<keyword evidence="2" id="KW-0378">Hydrolase</keyword>
<dbReference type="InterPro" id="IPR032874">
    <property type="entry name" value="DDE_dom"/>
</dbReference>
<gene>
    <name evidence="2" type="ORF">BACI71_30298</name>
</gene>
<dbReference type="GO" id="GO:0004519">
    <property type="term" value="F:endonuclease activity"/>
    <property type="evidence" value="ECO:0007669"/>
    <property type="project" value="UniProtKB-KW"/>
</dbReference>
<evidence type="ECO:0000313" key="2">
    <source>
        <dbReference type="EMBL" id="VXC23314.1"/>
    </source>
</evidence>
<protein>
    <submittedName>
        <fullName evidence="2">DDE superfamily endonuclease</fullName>
    </submittedName>
</protein>
<feature type="domain" description="DDE" evidence="1">
    <location>
        <begin position="14"/>
        <end position="62"/>
    </location>
</feature>
<keyword evidence="2" id="KW-0540">Nuclease</keyword>